<dbReference type="EMBL" id="CM037616">
    <property type="protein sequence ID" value="KAH7991490.1"/>
    <property type="molecule type" value="Genomic_DNA"/>
</dbReference>
<gene>
    <name evidence="1" type="ORF">K3G42_006563</name>
</gene>
<evidence type="ECO:0000313" key="1">
    <source>
        <dbReference type="EMBL" id="KAH7991490.1"/>
    </source>
</evidence>
<protein>
    <submittedName>
        <fullName evidence="1">Uncharacterized protein</fullName>
    </submittedName>
</protein>
<comment type="caution">
    <text evidence="1">The sequence shown here is derived from an EMBL/GenBank/DDBJ whole genome shotgun (WGS) entry which is preliminary data.</text>
</comment>
<accession>A0ACB8EG58</accession>
<name>A0ACB8EG58_9SAUR</name>
<keyword evidence="2" id="KW-1185">Reference proteome</keyword>
<dbReference type="Proteomes" id="UP000827872">
    <property type="component" value="Linkage Group LG03"/>
</dbReference>
<organism evidence="1 2">
    <name type="scientific">Sphaerodactylus townsendi</name>
    <dbReference type="NCBI Taxonomy" id="933632"/>
    <lineage>
        <taxon>Eukaryota</taxon>
        <taxon>Metazoa</taxon>
        <taxon>Chordata</taxon>
        <taxon>Craniata</taxon>
        <taxon>Vertebrata</taxon>
        <taxon>Euteleostomi</taxon>
        <taxon>Lepidosauria</taxon>
        <taxon>Squamata</taxon>
        <taxon>Bifurcata</taxon>
        <taxon>Gekkota</taxon>
        <taxon>Sphaerodactylidae</taxon>
        <taxon>Sphaerodactylus</taxon>
    </lineage>
</organism>
<reference evidence="1" key="1">
    <citation type="submission" date="2021-08" db="EMBL/GenBank/DDBJ databases">
        <title>The first chromosome-level gecko genome reveals the dynamic sex chromosomes of Neotropical dwarf geckos (Sphaerodactylidae: Sphaerodactylus).</title>
        <authorList>
            <person name="Pinto B.J."/>
            <person name="Keating S.E."/>
            <person name="Gamble T."/>
        </authorList>
    </citation>
    <scope>NUCLEOTIDE SEQUENCE</scope>
    <source>
        <strain evidence="1">TG3544</strain>
    </source>
</reference>
<proteinExistence type="predicted"/>
<sequence>MEKPLAKRIRAGASCDICARFYTDPVLLACGYSLCRACAQQLSPAVCPDCGAAFDPGRLTCNRSLSDLVEIAQQLLQKLEAERSRKGAGQDRAQRAHFCKQEKSILCQACCASKEHRHHDQALAESAAHYKLLMRKCLDNLKKEESDVQSNRTILESETLCYFVSVAVFCEVNEYGIQFGTRTTVAWEKAKDEFKRMQLFLESQERQLLAQVTEVYNEIKIKKNEQISALSKKQSSLQDLIYEVEEVSHLPANELLENIGRTLQAYEEREKVQPRGSLSPELQSKISGLVEINKFLLGAMKSFRENVASGLLQHKGNTTPDPNGCHPSVVTSEETQPVSNLDQVQHTNPGSSDHLSE</sequence>
<evidence type="ECO:0000313" key="2">
    <source>
        <dbReference type="Proteomes" id="UP000827872"/>
    </source>
</evidence>